<dbReference type="InterPro" id="IPR003399">
    <property type="entry name" value="Mce/MlaD"/>
</dbReference>
<evidence type="ECO:0000256" key="1">
    <source>
        <dbReference type="SAM" id="SignalP"/>
    </source>
</evidence>
<dbReference type="RefSeq" id="WP_236888501.1">
    <property type="nucleotide sequence ID" value="NZ_AP024488.1"/>
</dbReference>
<accession>A0ABM7PIK2</accession>
<organism evidence="3 4">
    <name type="scientific">Desulfoluna limicola</name>
    <dbReference type="NCBI Taxonomy" id="2810562"/>
    <lineage>
        <taxon>Bacteria</taxon>
        <taxon>Pseudomonadati</taxon>
        <taxon>Thermodesulfobacteriota</taxon>
        <taxon>Desulfobacteria</taxon>
        <taxon>Desulfobacterales</taxon>
        <taxon>Desulfolunaceae</taxon>
        <taxon>Desulfoluna</taxon>
    </lineage>
</organism>
<proteinExistence type="predicted"/>
<name>A0ABM7PIK2_9BACT</name>
<sequence>MKQKAKLSMIGAFVIGASVLASAMVVTFGAGEFFKVKDEYVLYFEDSLKGLDVGAPVRFLGVKVGSVTGIELVFDSKSLSFRTPVFIEVDTDRITLRDYGIENDRILGSINEDKFRSELIERGLRAQLKVDSLLTGKLYVDIGLHPDKEYSLTGNSKDVQELPTMLSGISELTRTMENLPVEAIVEGVLSTVESIDHLITSLEETNTLNDISDAVKEFKILVKDARKAINPITASIEETAKETRQLVVNSDAGMQRTFDTLEEVGASTQAMMSKAEKTLERLESTLGEGSAVSYRINRMVSEISEAARAMRTLAEYLERHPEALVFGKGKDKGD</sequence>
<feature type="domain" description="Mce/MlaD" evidence="2">
    <location>
        <begin position="39"/>
        <end position="142"/>
    </location>
</feature>
<keyword evidence="1" id="KW-0732">Signal</keyword>
<feature type="signal peptide" evidence="1">
    <location>
        <begin position="1"/>
        <end position="23"/>
    </location>
</feature>
<evidence type="ECO:0000259" key="2">
    <source>
        <dbReference type="Pfam" id="PF02470"/>
    </source>
</evidence>
<feature type="chain" id="PRO_5047040608" evidence="1">
    <location>
        <begin position="24"/>
        <end position="334"/>
    </location>
</feature>
<dbReference type="InterPro" id="IPR052336">
    <property type="entry name" value="MlaD_Phospholipid_Transporter"/>
</dbReference>
<dbReference type="EMBL" id="AP024488">
    <property type="protein sequence ID" value="BCS97073.1"/>
    <property type="molecule type" value="Genomic_DNA"/>
</dbReference>
<dbReference type="PANTHER" id="PTHR33371:SF4">
    <property type="entry name" value="INTERMEMBRANE PHOSPHOLIPID TRANSPORT SYSTEM BINDING PROTEIN MLAD"/>
    <property type="match status" value="1"/>
</dbReference>
<dbReference type="Proteomes" id="UP001320148">
    <property type="component" value="Chromosome"/>
</dbReference>
<gene>
    <name evidence="3" type="ORF">DSLASN_27050</name>
</gene>
<reference evidence="3 4" key="1">
    <citation type="submission" date="2021-02" db="EMBL/GenBank/DDBJ databases">
        <title>Complete genome of Desulfoluna sp. strain ASN36.</title>
        <authorList>
            <person name="Takahashi A."/>
            <person name="Kojima H."/>
            <person name="Fukui M."/>
        </authorList>
    </citation>
    <scope>NUCLEOTIDE SEQUENCE [LARGE SCALE GENOMIC DNA]</scope>
    <source>
        <strain evidence="3 4">ASN36</strain>
    </source>
</reference>
<dbReference type="Pfam" id="PF02470">
    <property type="entry name" value="MlaD"/>
    <property type="match status" value="1"/>
</dbReference>
<protein>
    <submittedName>
        <fullName evidence="3">Paraquat-inducible protein B</fullName>
    </submittedName>
</protein>
<dbReference type="PANTHER" id="PTHR33371">
    <property type="entry name" value="INTERMEMBRANE PHOSPHOLIPID TRANSPORT SYSTEM BINDING PROTEIN MLAD-RELATED"/>
    <property type="match status" value="1"/>
</dbReference>
<keyword evidence="4" id="KW-1185">Reference proteome</keyword>
<evidence type="ECO:0000313" key="3">
    <source>
        <dbReference type="EMBL" id="BCS97073.1"/>
    </source>
</evidence>
<evidence type="ECO:0000313" key="4">
    <source>
        <dbReference type="Proteomes" id="UP001320148"/>
    </source>
</evidence>